<dbReference type="PROSITE" id="PS51257">
    <property type="entry name" value="PROKAR_LIPOPROTEIN"/>
    <property type="match status" value="1"/>
</dbReference>
<accession>A0ABR7QBE3</accession>
<keyword evidence="2" id="KW-1185">Reference proteome</keyword>
<protein>
    <recommendedName>
        <fullName evidence="3">Lipoprotein</fullName>
    </recommendedName>
</protein>
<reference evidence="1 2" key="1">
    <citation type="submission" date="2020-07" db="EMBL/GenBank/DDBJ databases">
        <title>Description of Kordia aestuariivivens sp. nov., isolated from a tidal flat.</title>
        <authorList>
            <person name="Park S."/>
            <person name="Yoon J.-H."/>
        </authorList>
    </citation>
    <scope>NUCLEOTIDE SEQUENCE [LARGE SCALE GENOMIC DNA]</scope>
    <source>
        <strain evidence="1 2">YSTF-M3</strain>
    </source>
</reference>
<dbReference type="EMBL" id="JACGWS010000008">
    <property type="protein sequence ID" value="MBC8755890.1"/>
    <property type="molecule type" value="Genomic_DNA"/>
</dbReference>
<evidence type="ECO:0000313" key="2">
    <source>
        <dbReference type="Proteomes" id="UP000619238"/>
    </source>
</evidence>
<evidence type="ECO:0008006" key="3">
    <source>
        <dbReference type="Google" id="ProtNLM"/>
    </source>
</evidence>
<dbReference type="Proteomes" id="UP000619238">
    <property type="component" value="Unassembled WGS sequence"/>
</dbReference>
<evidence type="ECO:0000313" key="1">
    <source>
        <dbReference type="EMBL" id="MBC8755890.1"/>
    </source>
</evidence>
<organism evidence="1 2">
    <name type="scientific">Kordia aestuariivivens</name>
    <dbReference type="NCBI Taxonomy" id="2759037"/>
    <lineage>
        <taxon>Bacteria</taxon>
        <taxon>Pseudomonadati</taxon>
        <taxon>Bacteroidota</taxon>
        <taxon>Flavobacteriia</taxon>
        <taxon>Flavobacteriales</taxon>
        <taxon>Flavobacteriaceae</taxon>
        <taxon>Kordia</taxon>
    </lineage>
</organism>
<name>A0ABR7QBE3_9FLAO</name>
<proteinExistence type="predicted"/>
<sequence>MKRNKLLLSVILISSLLFLGSCGPIIITPDSHVPTPSLLYPNRIEPVRYVYFPEHIIYYDLSARQYLYLESSVWIRVDVLPPRYRSMDLNRSKFVGVKGHNSSSNIPQGKLF</sequence>
<gene>
    <name evidence="1" type="ORF">H2O64_14525</name>
</gene>
<dbReference type="RefSeq" id="WP_187562926.1">
    <property type="nucleotide sequence ID" value="NZ_JACGWS010000008.1"/>
</dbReference>
<comment type="caution">
    <text evidence="1">The sequence shown here is derived from an EMBL/GenBank/DDBJ whole genome shotgun (WGS) entry which is preliminary data.</text>
</comment>